<dbReference type="NCBIfam" id="TIGR01863">
    <property type="entry name" value="cas_Csd1"/>
    <property type="match status" value="1"/>
</dbReference>
<evidence type="ECO:0000313" key="1">
    <source>
        <dbReference type="EMBL" id="GAP39422.1"/>
    </source>
</evidence>
<evidence type="ECO:0000313" key="2">
    <source>
        <dbReference type="Proteomes" id="UP000053370"/>
    </source>
</evidence>
<dbReference type="Pfam" id="PF09709">
    <property type="entry name" value="Cas_Csd1"/>
    <property type="match status" value="1"/>
</dbReference>
<protein>
    <submittedName>
        <fullName evidence="1">CRISPR-associated protein Cas8c</fullName>
    </submittedName>
</protein>
<gene>
    <name evidence="1" type="ORF">ATC1_11356</name>
</gene>
<dbReference type="AlphaFoldDB" id="A0A0K8P9U0"/>
<proteinExistence type="predicted"/>
<organism evidence="1">
    <name type="scientific">Flexilinea flocculi</name>
    <dbReference type="NCBI Taxonomy" id="1678840"/>
    <lineage>
        <taxon>Bacteria</taxon>
        <taxon>Bacillati</taxon>
        <taxon>Chloroflexota</taxon>
        <taxon>Anaerolineae</taxon>
        <taxon>Anaerolineales</taxon>
        <taxon>Anaerolineaceae</taxon>
        <taxon>Flexilinea</taxon>
    </lineage>
</organism>
<dbReference type="CDD" id="cd09757">
    <property type="entry name" value="Cas8c_I-C"/>
    <property type="match status" value="1"/>
</dbReference>
<dbReference type="OrthoDB" id="9778918at2"/>
<dbReference type="PATRIC" id="fig|1678840.3.peg.429"/>
<dbReference type="STRING" id="1678840.ATC1_11356"/>
<accession>A0A0K8P9U0</accession>
<dbReference type="EMBL" id="DF968179">
    <property type="protein sequence ID" value="GAP39422.1"/>
    <property type="molecule type" value="Genomic_DNA"/>
</dbReference>
<dbReference type="InterPro" id="IPR010144">
    <property type="entry name" value="CRISPR-assoc_prot_Csd1-typ"/>
</dbReference>
<reference evidence="1" key="1">
    <citation type="journal article" date="2015" name="Genome Announc.">
        <title>Draft Genome Sequence of Anaerolineae Strain TC1, a Novel Isolate from a Methanogenic Wastewater Treatment System.</title>
        <authorList>
            <person name="Matsuura N."/>
            <person name="Tourlousse D.M."/>
            <person name="Sun L."/>
            <person name="Toyonaga M."/>
            <person name="Kuroda K."/>
            <person name="Ohashi A."/>
            <person name="Cruz R."/>
            <person name="Yamaguchi T."/>
            <person name="Sekiguchi Y."/>
        </authorList>
    </citation>
    <scope>NUCLEOTIDE SEQUENCE [LARGE SCALE GENOMIC DNA]</scope>
    <source>
        <strain evidence="1">TC1</strain>
    </source>
</reference>
<name>A0A0K8P9U0_9CHLR</name>
<dbReference type="Proteomes" id="UP000053370">
    <property type="component" value="Unassembled WGS sequence"/>
</dbReference>
<keyword evidence="2" id="KW-1185">Reference proteome</keyword>
<sequence>MILQALTKYYDILAKDAESGISLPGYCTTTVSFVLSISESGELKDIVPLSSFEKKGKKTVENPYITLFVPAQIKRTNRISANFLCDSVAYVLGFTDKNMKDPNYSIKCHKEFCDHNIHLLENIPCKAANAVINFLQTYDPIHAKEYPQIDRYWTDLCAGRNIVFRLEGNSEYVHEDTQIRDYWEKINEEEKDDVYRGQCLVTGKTSPIAILHNSIMGLPGSNPTGATLVGFNADAYESYGRHKQQGKNSPVSERAAFAYTTVLNFLLSKKNPNRKFTVGDTSVVYWAESPKRDYANIFSSLFQINWADEQSESDEIDEVSFQDKKAEQRLSEIGEKITRGDNLDSNSLIAGLDPETRFYILGLAPNSARASIRFFHQDPFEKIVKKIILHYEDLQIVKEFADQPNWIPLYRLLGETYSKKSSEKKSSPLLSGAVMSSILNGTPYPAALYYAIINRIRADVDDKSKNIQKINYFRAAIVKAYLLRKYRSQKNLIIQEVLCMSLNQQTDYPAYLLGRLFAVLEKTQKDAIPNLNTTIKDRYFTTACASPASVFPILLRLSQHHISKSDYGYWSEQLIQEIMSKLKIEENAIPHHLSLDDQGIFILGYYHQRADFFEKKSDDSKQIEKIDNGDKNE</sequence>